<accession>A0AAX6NDP7</accession>
<dbReference type="RefSeq" id="WP_316910849.1">
    <property type="nucleotide sequence ID" value="NZ_JAPTGD010000002.1"/>
</dbReference>
<feature type="coiled-coil region" evidence="1">
    <location>
        <begin position="252"/>
        <end position="280"/>
    </location>
</feature>
<name>A0AAX6NDP7_PRIAR</name>
<evidence type="ECO:0000313" key="3">
    <source>
        <dbReference type="Proteomes" id="UP001269400"/>
    </source>
</evidence>
<organism evidence="2 3">
    <name type="scientific">Priestia aryabhattai</name>
    <name type="common">Bacillus aryabhattai</name>
    <dbReference type="NCBI Taxonomy" id="412384"/>
    <lineage>
        <taxon>Bacteria</taxon>
        <taxon>Bacillati</taxon>
        <taxon>Bacillota</taxon>
        <taxon>Bacilli</taxon>
        <taxon>Bacillales</taxon>
        <taxon>Bacillaceae</taxon>
        <taxon>Priestia</taxon>
    </lineage>
</organism>
<dbReference type="EMBL" id="JAPTGD010000002">
    <property type="protein sequence ID" value="MDU9693624.1"/>
    <property type="molecule type" value="Genomic_DNA"/>
</dbReference>
<evidence type="ECO:0000313" key="2">
    <source>
        <dbReference type="EMBL" id="MDU9693624.1"/>
    </source>
</evidence>
<reference evidence="2" key="2">
    <citation type="submission" date="2022-12" db="EMBL/GenBank/DDBJ databases">
        <authorList>
            <person name="Dechsakulwatana C."/>
            <person name="Rungsihiranrut A."/>
            <person name="Muangchinda C."/>
            <person name="Ningthoujam R."/>
            <person name="Klankeo P."/>
            <person name="Pinyakong O."/>
        </authorList>
    </citation>
    <scope>NUCLEOTIDE SEQUENCE</scope>
    <source>
        <strain evidence="2">TL01-2</strain>
    </source>
</reference>
<sequence>MEIINHEEKLDKYINKFIRRSRDFVEYAAHPYGMADLLHRGERNSKFTYDHEYFNFTKSTKTLISIKNLLGIGHNEDAIILIRSMFENYLSSRYLNENEEYIDQLVTHPLNLFAATYNVRENGEIYDRDNNKVGDLINPSAFKIGKDKAYYHLFYGFLSPFSHSNFGIADCYLNEHLMFTISKINYPLLTRFFALFVFTKIFEHIVTVEGEEFINPRTEKECYKLVEESIKYQNELIPVLIEEYKPTENKNLKHYNKRMREMLKEMKKSLKEELGSVNKDFLN</sequence>
<evidence type="ECO:0000256" key="1">
    <source>
        <dbReference type="SAM" id="Coils"/>
    </source>
</evidence>
<gene>
    <name evidence="2" type="ORF">O0Q50_20835</name>
</gene>
<dbReference type="Proteomes" id="UP001269400">
    <property type="component" value="Unassembled WGS sequence"/>
</dbReference>
<dbReference type="InterPro" id="IPR043733">
    <property type="entry name" value="DUF5677"/>
</dbReference>
<comment type="caution">
    <text evidence="2">The sequence shown here is derived from an EMBL/GenBank/DDBJ whole genome shotgun (WGS) entry which is preliminary data.</text>
</comment>
<dbReference type="AlphaFoldDB" id="A0AAX6NDP7"/>
<reference evidence="2" key="1">
    <citation type="journal article" date="2022" name="J Environ Chem Eng">
        <title>Biodegradation of petroleum oil using a constructed nonpathogenic and heavy metal-tolerant bacterial consortium isolated from marine sponges.</title>
        <authorList>
            <person name="Dechsakulwatana C."/>
            <person name="Rungsihiranrut A."/>
            <person name="Muangchinda C."/>
            <person name="Ningthoujam R."/>
            <person name="Klankeo P."/>
            <person name="Pinyakong O."/>
        </authorList>
    </citation>
    <scope>NUCLEOTIDE SEQUENCE</scope>
    <source>
        <strain evidence="2">TL01-2</strain>
    </source>
</reference>
<protein>
    <submittedName>
        <fullName evidence="2">DUF5677 domain-containing protein</fullName>
    </submittedName>
</protein>
<keyword evidence="1" id="KW-0175">Coiled coil</keyword>
<proteinExistence type="predicted"/>
<dbReference type="Pfam" id="PF18928">
    <property type="entry name" value="DUF5677"/>
    <property type="match status" value="1"/>
</dbReference>